<keyword evidence="14" id="KW-1185">Reference proteome</keyword>
<evidence type="ECO:0000256" key="4">
    <source>
        <dbReference type="ARBA" id="ARBA00022679"/>
    </source>
</evidence>
<dbReference type="GO" id="GO:0005886">
    <property type="term" value="C:plasma membrane"/>
    <property type="evidence" value="ECO:0007669"/>
    <property type="project" value="UniProtKB-SubCell"/>
</dbReference>
<evidence type="ECO:0000256" key="3">
    <source>
        <dbReference type="ARBA" id="ARBA00022676"/>
    </source>
</evidence>
<evidence type="ECO:0000313" key="14">
    <source>
        <dbReference type="Proteomes" id="UP000031774"/>
    </source>
</evidence>
<dbReference type="GO" id="GO:0051991">
    <property type="term" value="F:UDP-N-acetyl-D-glucosamine:N-acetylmuramoyl-L-alanyl-D-glutamyl-meso-2,6-diaminopimelyl-D-alanyl-D-alanine-diphosphoundecaprenol 4-beta-N-acetylglucosaminlytransferase activity"/>
    <property type="evidence" value="ECO:0007669"/>
    <property type="project" value="RHEA"/>
</dbReference>
<keyword evidence="13" id="KW-0614">Plasmid</keyword>
<accession>A0A0B5ICT1</accession>
<comment type="subcellular location">
    <subcellularLocation>
        <location evidence="10">Cell membrane</location>
        <topology evidence="10">Peripheral membrane protein</topology>
        <orientation evidence="10">Cytoplasmic side</orientation>
    </subcellularLocation>
</comment>
<dbReference type="Pfam" id="PF04101">
    <property type="entry name" value="Glyco_tran_28_C"/>
    <property type="match status" value="1"/>
</dbReference>
<evidence type="ECO:0000256" key="5">
    <source>
        <dbReference type="ARBA" id="ARBA00022960"/>
    </source>
</evidence>
<dbReference type="EC" id="2.4.1.227" evidence="10"/>
<evidence type="ECO:0000313" key="13">
    <source>
        <dbReference type="EMBL" id="AJF70326.1"/>
    </source>
</evidence>
<feature type="domain" description="Glycosyl transferase family 28 C-terminal" evidence="12">
    <location>
        <begin position="206"/>
        <end position="373"/>
    </location>
</feature>
<keyword evidence="7 10" id="KW-0472">Membrane</keyword>
<gene>
    <name evidence="10" type="primary">murG</name>
    <name evidence="13" type="ORF">SVTN_39590</name>
</gene>
<dbReference type="InterPro" id="IPR006009">
    <property type="entry name" value="GlcNAc_MurG"/>
</dbReference>
<evidence type="ECO:0000256" key="9">
    <source>
        <dbReference type="ARBA" id="ARBA00023316"/>
    </source>
</evidence>
<dbReference type="GO" id="GO:0009252">
    <property type="term" value="P:peptidoglycan biosynthetic process"/>
    <property type="evidence" value="ECO:0007669"/>
    <property type="project" value="UniProtKB-UniRule"/>
</dbReference>
<protein>
    <recommendedName>
        <fullName evidence="10">UDP-N-acetylglucosamine--N-acetylmuramyl-(pentapeptide) pyrophosphoryl-undecaprenol N-acetylglucosamine transferase</fullName>
        <ecNumber evidence="10">2.4.1.227</ecNumber>
    </recommendedName>
    <alternativeName>
        <fullName evidence="10">Undecaprenyl-PP-MurNAc-pentapeptide-UDPGlcNAc GlcNAc transferase</fullName>
    </alternativeName>
</protein>
<dbReference type="SUPFAM" id="SSF53756">
    <property type="entry name" value="UDP-Glycosyltransferase/glycogen phosphorylase"/>
    <property type="match status" value="1"/>
</dbReference>
<evidence type="ECO:0000259" key="12">
    <source>
        <dbReference type="Pfam" id="PF04101"/>
    </source>
</evidence>
<keyword evidence="9 10" id="KW-0961">Cell wall biogenesis/degradation</keyword>
<dbReference type="RefSeq" id="WP_041134797.1">
    <property type="nucleotide sequence ID" value="NZ_CP010408.1"/>
</dbReference>
<reference evidence="13 14" key="1">
    <citation type="submission" date="2014-12" db="EMBL/GenBank/DDBJ databases">
        <title>Complete genome sequence of Streptomyces vietnamensis strain GIMV4.0001, a genetic manipulable producer of the benzoisochromanequinone antibiotic granaticin.</title>
        <authorList>
            <person name="Deng M.R."/>
            <person name="Guo J."/>
            <person name="Ma L.Y."/>
            <person name="Feng G.D."/>
            <person name="Mo C.Y."/>
            <person name="Zhu H.H."/>
        </authorList>
    </citation>
    <scope>NUCLEOTIDE SEQUENCE [LARGE SCALE GENOMIC DNA]</scope>
    <source>
        <strain evidence="14">GIMV4.0001</strain>
        <plasmid evidence="13 14">pSVL1</plasmid>
    </source>
</reference>
<dbReference type="HAMAP" id="MF_00033">
    <property type="entry name" value="MurG"/>
    <property type="match status" value="1"/>
</dbReference>
<keyword evidence="8 10" id="KW-0131">Cell cycle</keyword>
<dbReference type="PANTHER" id="PTHR21015">
    <property type="entry name" value="UDP-N-ACETYLGLUCOSAMINE--N-ACETYLMURAMYL-(PENTAPEPTIDE) PYROPHOSPHORYL-UNDECAPRENOL N-ACETYLGLUCOSAMINE TRANSFERASE 1"/>
    <property type="match status" value="1"/>
</dbReference>
<keyword evidence="2 10" id="KW-0132">Cell division</keyword>
<feature type="binding site" evidence="10">
    <location>
        <begin position="16"/>
        <end position="18"/>
    </location>
    <ligand>
        <name>UDP-N-acetyl-alpha-D-glucosamine</name>
        <dbReference type="ChEBI" id="CHEBI:57705"/>
    </ligand>
</feature>
<dbReference type="GO" id="GO:0005975">
    <property type="term" value="P:carbohydrate metabolic process"/>
    <property type="evidence" value="ECO:0007669"/>
    <property type="project" value="InterPro"/>
</dbReference>
<dbReference type="Pfam" id="PF03033">
    <property type="entry name" value="Glyco_transf_28"/>
    <property type="match status" value="1"/>
</dbReference>
<comment type="function">
    <text evidence="10">Cell wall formation. Catalyzes the transfer of a GlcNAc subunit on undecaprenyl-pyrophosphoryl-MurNAc-pentapeptide (lipid intermediate I) to form undecaprenyl-pyrophosphoryl-MurNAc-(pentapeptide)GlcNAc (lipid intermediate II).</text>
</comment>
<feature type="binding site" evidence="10">
    <location>
        <position position="314"/>
    </location>
    <ligand>
        <name>UDP-N-acetyl-alpha-D-glucosamine</name>
        <dbReference type="ChEBI" id="CHEBI:57705"/>
    </ligand>
</feature>
<dbReference type="EMBL" id="CP010408">
    <property type="protein sequence ID" value="AJF70326.1"/>
    <property type="molecule type" value="Genomic_DNA"/>
</dbReference>
<comment type="caution">
    <text evidence="10">Lacks conserved residue(s) required for the propagation of feature annotation.</text>
</comment>
<evidence type="ECO:0000256" key="8">
    <source>
        <dbReference type="ARBA" id="ARBA00023306"/>
    </source>
</evidence>
<dbReference type="GO" id="GO:0071555">
    <property type="term" value="P:cell wall organization"/>
    <property type="evidence" value="ECO:0007669"/>
    <property type="project" value="UniProtKB-KW"/>
</dbReference>
<dbReference type="PANTHER" id="PTHR21015:SF22">
    <property type="entry name" value="GLYCOSYLTRANSFERASE"/>
    <property type="match status" value="1"/>
</dbReference>
<comment type="catalytic activity">
    <reaction evidence="10">
        <text>di-trans,octa-cis-undecaprenyl diphospho-N-acetyl-alpha-D-muramoyl-L-alanyl-D-glutamyl-meso-2,6-diaminopimeloyl-D-alanyl-D-alanine + UDP-N-acetyl-alpha-D-glucosamine = di-trans,octa-cis-undecaprenyl diphospho-[N-acetyl-alpha-D-glucosaminyl-(1-&gt;4)]-N-acetyl-alpha-D-muramoyl-L-alanyl-D-glutamyl-meso-2,6-diaminopimeloyl-D-alanyl-D-alanine + UDP + H(+)</text>
        <dbReference type="Rhea" id="RHEA:31227"/>
        <dbReference type="ChEBI" id="CHEBI:15378"/>
        <dbReference type="ChEBI" id="CHEBI:57705"/>
        <dbReference type="ChEBI" id="CHEBI:58223"/>
        <dbReference type="ChEBI" id="CHEBI:61387"/>
        <dbReference type="ChEBI" id="CHEBI:61388"/>
        <dbReference type="EC" id="2.4.1.227"/>
    </reaction>
</comment>
<dbReference type="UniPathway" id="UPA00219"/>
<keyword evidence="5 10" id="KW-0133">Cell shape</keyword>
<evidence type="ECO:0000256" key="10">
    <source>
        <dbReference type="HAMAP-Rule" id="MF_00033"/>
    </source>
</evidence>
<dbReference type="GO" id="GO:0050511">
    <property type="term" value="F:undecaprenyldiphospho-muramoylpentapeptide beta-N-acetylglucosaminyltransferase activity"/>
    <property type="evidence" value="ECO:0007669"/>
    <property type="project" value="UniProtKB-UniRule"/>
</dbReference>
<dbReference type="GO" id="GO:0051301">
    <property type="term" value="P:cell division"/>
    <property type="evidence" value="ECO:0007669"/>
    <property type="project" value="UniProtKB-KW"/>
</dbReference>
<keyword evidence="6 10" id="KW-0573">Peptidoglycan synthesis</keyword>
<dbReference type="KEGG" id="svt:SVTN_39590"/>
<sequence length="386" mass="40509">MTSTTTIRLAVTGGGTGGHTYPALTTINTIRTNLAARDTDLDVTWYGTPTGLEARVAAEAGICFRTIATGKVRRSLNLKALATTTVDLAKVPAGLGQAVAELRRFRPHVVMSTGGYVAVPLGLAARIVGVPLVMHEQITTLGLANRILARGATAIALSHATSLDSLPPAARQRAVVTGNPVRPALFDGDSAATHRAHQLDPDTPLVYVTGGAQGSAQINRLITDNLPHLLPHCQILHQCGEAHYDQIKQQTAGLTPEHAHRYRLVPYVSDGLADILAASDIVISRSGAGTLAELTAIGKPSILIPLIPTAGQEQLRNAQTLQTAGAALCLDHATATPDGLRDALLPLLKDPARRQSMARSARSAGQPDAAQRLADLVVTTALRPTR</sequence>
<dbReference type="InterPro" id="IPR007235">
    <property type="entry name" value="Glyco_trans_28_C"/>
</dbReference>
<geneLocation type="plasmid" evidence="13 14">
    <name>pSVL1</name>
</geneLocation>
<feature type="domain" description="Glycosyltransferase family 28 N-terminal" evidence="11">
    <location>
        <begin position="10"/>
        <end position="156"/>
    </location>
</feature>
<keyword evidence="4 10" id="KW-0808">Transferase</keyword>
<proteinExistence type="inferred from homology"/>
<evidence type="ECO:0000259" key="11">
    <source>
        <dbReference type="Pfam" id="PF03033"/>
    </source>
</evidence>
<comment type="similarity">
    <text evidence="10">Belongs to the glycosyltransferase 28 family. MurG subfamily.</text>
</comment>
<feature type="binding site" evidence="10">
    <location>
        <position position="182"/>
    </location>
    <ligand>
        <name>UDP-N-acetyl-alpha-D-glucosamine</name>
        <dbReference type="ChEBI" id="CHEBI:57705"/>
    </ligand>
</feature>
<evidence type="ECO:0000256" key="1">
    <source>
        <dbReference type="ARBA" id="ARBA00022475"/>
    </source>
</evidence>
<keyword evidence="3 10" id="KW-0328">Glycosyltransferase</keyword>
<dbReference type="Proteomes" id="UP000031774">
    <property type="component" value="Plasmid pSVL1"/>
</dbReference>
<dbReference type="Gene3D" id="3.40.50.2000">
    <property type="entry name" value="Glycogen Phosphorylase B"/>
    <property type="match status" value="2"/>
</dbReference>
<dbReference type="HOGENOM" id="CLU_037404_0_0_11"/>
<keyword evidence="1 10" id="KW-1003">Cell membrane</keyword>
<dbReference type="GO" id="GO:0008360">
    <property type="term" value="P:regulation of cell shape"/>
    <property type="evidence" value="ECO:0007669"/>
    <property type="project" value="UniProtKB-KW"/>
</dbReference>
<evidence type="ECO:0000256" key="6">
    <source>
        <dbReference type="ARBA" id="ARBA00022984"/>
    </source>
</evidence>
<name>A0A0B5ICT1_9ACTN</name>
<dbReference type="AlphaFoldDB" id="A0A0B5ICT1"/>
<dbReference type="InterPro" id="IPR004276">
    <property type="entry name" value="GlycoTrans_28_N"/>
</dbReference>
<organism evidence="13 14">
    <name type="scientific">Streptomyces vietnamensis</name>
    <dbReference type="NCBI Taxonomy" id="362257"/>
    <lineage>
        <taxon>Bacteria</taxon>
        <taxon>Bacillati</taxon>
        <taxon>Actinomycetota</taxon>
        <taxon>Actinomycetes</taxon>
        <taxon>Kitasatosporales</taxon>
        <taxon>Streptomycetaceae</taxon>
        <taxon>Streptomyces</taxon>
    </lineage>
</organism>
<evidence type="ECO:0000256" key="2">
    <source>
        <dbReference type="ARBA" id="ARBA00022618"/>
    </source>
</evidence>
<comment type="pathway">
    <text evidence="10">Cell wall biogenesis; peptidoglycan biosynthesis.</text>
</comment>
<evidence type="ECO:0000256" key="7">
    <source>
        <dbReference type="ARBA" id="ARBA00023136"/>
    </source>
</evidence>
<dbReference type="CDD" id="cd03785">
    <property type="entry name" value="GT28_MurG"/>
    <property type="match status" value="1"/>
</dbReference>